<evidence type="ECO:0000313" key="1">
    <source>
        <dbReference type="EMBL" id="PNG19765.1"/>
    </source>
</evidence>
<dbReference type="Proteomes" id="UP000235943">
    <property type="component" value="Unassembled WGS sequence"/>
</dbReference>
<dbReference type="OrthoDB" id="4233758at2"/>
<evidence type="ECO:0000313" key="2">
    <source>
        <dbReference type="Proteomes" id="UP000235943"/>
    </source>
</evidence>
<dbReference type="RefSeq" id="WP_102911105.1">
    <property type="nucleotide sequence ID" value="NZ_POUC01000189.1"/>
</dbReference>
<proteinExistence type="predicted"/>
<sequence>MSETYLSANVVKLAGPGVAGMEQDPPLFHYDVSPEEVPMLLADPVKFLQERGMGEEQGIAPAGKMTVTFTSNMWDGTQWVEESGGPELRHSCCYVTDAQSVCVPHSQPH</sequence>
<keyword evidence="2" id="KW-1185">Reference proteome</keyword>
<dbReference type="EMBL" id="POUC01000189">
    <property type="protein sequence ID" value="PNG19765.1"/>
    <property type="molecule type" value="Genomic_DNA"/>
</dbReference>
<protein>
    <submittedName>
        <fullName evidence="1">Uncharacterized protein</fullName>
    </submittedName>
</protein>
<reference evidence="1 2" key="1">
    <citation type="submission" date="2018-01" db="EMBL/GenBank/DDBJ databases">
        <title>Draft genome sequence of Streptomyces sp. 13K301.</title>
        <authorList>
            <person name="Sahin N."/>
            <person name="Saygin H."/>
            <person name="Ay H."/>
        </authorList>
    </citation>
    <scope>NUCLEOTIDE SEQUENCE [LARGE SCALE GENOMIC DNA]</scope>
    <source>
        <strain evidence="1 2">13K301</strain>
    </source>
</reference>
<gene>
    <name evidence="1" type="ORF">C1J00_23875</name>
</gene>
<accession>A0A2N8TL55</accession>
<comment type="caution">
    <text evidence="1">The sequence shown here is derived from an EMBL/GenBank/DDBJ whole genome shotgun (WGS) entry which is preliminary data.</text>
</comment>
<dbReference type="AlphaFoldDB" id="A0A2N8TL55"/>
<organism evidence="1 2">
    <name type="scientific">Streptomyces cahuitamycinicus</name>
    <dbReference type="NCBI Taxonomy" id="2070367"/>
    <lineage>
        <taxon>Bacteria</taxon>
        <taxon>Bacillati</taxon>
        <taxon>Actinomycetota</taxon>
        <taxon>Actinomycetes</taxon>
        <taxon>Kitasatosporales</taxon>
        <taxon>Streptomycetaceae</taxon>
        <taxon>Streptomyces</taxon>
    </lineage>
</organism>
<name>A0A2N8TL55_9ACTN</name>